<feature type="signal peptide" evidence="7">
    <location>
        <begin position="1"/>
        <end position="24"/>
    </location>
</feature>
<evidence type="ECO:0000256" key="5">
    <source>
        <dbReference type="ARBA" id="ARBA00023004"/>
    </source>
</evidence>
<evidence type="ECO:0000256" key="1">
    <source>
        <dbReference type="ARBA" id="ARBA00022448"/>
    </source>
</evidence>
<reference evidence="9" key="1">
    <citation type="submission" date="2024-06" db="EMBL/GenBank/DDBJ databases">
        <title>Caulobacter inopinatus, sp. nov.</title>
        <authorList>
            <person name="Donachie S.P."/>
        </authorList>
    </citation>
    <scope>NUCLEOTIDE SEQUENCE</scope>
    <source>
        <strain evidence="9">73W</strain>
    </source>
</reference>
<evidence type="ECO:0000256" key="2">
    <source>
        <dbReference type="ARBA" id="ARBA00022617"/>
    </source>
</evidence>
<keyword evidence="7" id="KW-0732">Signal</keyword>
<feature type="chain" id="PRO_5044345115" evidence="7">
    <location>
        <begin position="25"/>
        <end position="122"/>
    </location>
</feature>
<keyword evidence="1" id="KW-0813">Transport</keyword>
<dbReference type="Pfam" id="PF00034">
    <property type="entry name" value="Cytochrom_C"/>
    <property type="match status" value="1"/>
</dbReference>
<dbReference type="PROSITE" id="PS51007">
    <property type="entry name" value="CYTC"/>
    <property type="match status" value="1"/>
</dbReference>
<dbReference type="InterPro" id="IPR036909">
    <property type="entry name" value="Cyt_c-like_dom_sf"/>
</dbReference>
<gene>
    <name evidence="9" type="ORF">ABOZ73_04450</name>
</gene>
<accession>A0AB39KW72</accession>
<dbReference type="InterPro" id="IPR009056">
    <property type="entry name" value="Cyt_c-like_dom"/>
</dbReference>
<evidence type="ECO:0000259" key="8">
    <source>
        <dbReference type="PROSITE" id="PS51007"/>
    </source>
</evidence>
<evidence type="ECO:0000313" key="9">
    <source>
        <dbReference type="EMBL" id="XDO97676.1"/>
    </source>
</evidence>
<dbReference type="AlphaFoldDB" id="A0AB39KW72"/>
<evidence type="ECO:0000256" key="4">
    <source>
        <dbReference type="ARBA" id="ARBA00022982"/>
    </source>
</evidence>
<dbReference type="GO" id="GO:0009055">
    <property type="term" value="F:electron transfer activity"/>
    <property type="evidence" value="ECO:0007669"/>
    <property type="project" value="InterPro"/>
</dbReference>
<sequence length="122" mass="12388">MTDLRFTAAFVAAALSVAAAPAFAAGDVARGKAVFARCSTCHKPATGPMGPSLNGVVGRKAGTAPGFRYSKALIASGKTWSEGELDAFLTAPGKAVPGTSMFINLANPKDRADVIAYLASVK</sequence>
<dbReference type="PANTHER" id="PTHR11961">
    <property type="entry name" value="CYTOCHROME C"/>
    <property type="match status" value="1"/>
</dbReference>
<protein>
    <submittedName>
        <fullName evidence="9">C-type cytochrome</fullName>
    </submittedName>
</protein>
<dbReference type="InterPro" id="IPR002327">
    <property type="entry name" value="Cyt_c_1A/1B"/>
</dbReference>
<dbReference type="GO" id="GO:0046872">
    <property type="term" value="F:metal ion binding"/>
    <property type="evidence" value="ECO:0007669"/>
    <property type="project" value="UniProtKB-KW"/>
</dbReference>
<dbReference type="EMBL" id="CP158375">
    <property type="protein sequence ID" value="XDO97676.1"/>
    <property type="molecule type" value="Genomic_DNA"/>
</dbReference>
<dbReference type="RefSeq" id="WP_369061048.1">
    <property type="nucleotide sequence ID" value="NZ_CP158375.1"/>
</dbReference>
<feature type="domain" description="Cytochrome c" evidence="8">
    <location>
        <begin position="26"/>
        <end position="122"/>
    </location>
</feature>
<name>A0AB39KW72_9CAUL</name>
<dbReference type="GO" id="GO:0020037">
    <property type="term" value="F:heme binding"/>
    <property type="evidence" value="ECO:0007669"/>
    <property type="project" value="InterPro"/>
</dbReference>
<keyword evidence="5 6" id="KW-0408">Iron</keyword>
<evidence type="ECO:0000256" key="3">
    <source>
        <dbReference type="ARBA" id="ARBA00022723"/>
    </source>
</evidence>
<dbReference type="SUPFAM" id="SSF46626">
    <property type="entry name" value="Cytochrome c"/>
    <property type="match status" value="1"/>
</dbReference>
<keyword evidence="2 6" id="KW-0349">Heme</keyword>
<dbReference type="Gene3D" id="1.10.760.10">
    <property type="entry name" value="Cytochrome c-like domain"/>
    <property type="match status" value="1"/>
</dbReference>
<evidence type="ECO:0000256" key="7">
    <source>
        <dbReference type="SAM" id="SignalP"/>
    </source>
</evidence>
<dbReference type="PRINTS" id="PR00604">
    <property type="entry name" value="CYTCHRMECIAB"/>
</dbReference>
<organism evidence="9">
    <name type="scientific">Caulobacter sp. 73W</name>
    <dbReference type="NCBI Taxonomy" id="3161137"/>
    <lineage>
        <taxon>Bacteria</taxon>
        <taxon>Pseudomonadati</taxon>
        <taxon>Pseudomonadota</taxon>
        <taxon>Alphaproteobacteria</taxon>
        <taxon>Caulobacterales</taxon>
        <taxon>Caulobacteraceae</taxon>
        <taxon>Caulobacter</taxon>
    </lineage>
</organism>
<keyword evidence="4" id="KW-0249">Electron transport</keyword>
<evidence type="ECO:0000256" key="6">
    <source>
        <dbReference type="PROSITE-ProRule" id="PRU00433"/>
    </source>
</evidence>
<keyword evidence="3 6" id="KW-0479">Metal-binding</keyword>
<proteinExistence type="predicted"/>